<dbReference type="EMBL" id="LAZR01052626">
    <property type="protein sequence ID" value="KKK82540.1"/>
    <property type="molecule type" value="Genomic_DNA"/>
</dbReference>
<reference evidence="1" key="1">
    <citation type="journal article" date="2015" name="Nature">
        <title>Complex archaea that bridge the gap between prokaryotes and eukaryotes.</title>
        <authorList>
            <person name="Spang A."/>
            <person name="Saw J.H."/>
            <person name="Jorgensen S.L."/>
            <person name="Zaremba-Niedzwiedzka K."/>
            <person name="Martijn J."/>
            <person name="Lind A.E."/>
            <person name="van Eijk R."/>
            <person name="Schleper C."/>
            <person name="Guy L."/>
            <person name="Ettema T.J."/>
        </authorList>
    </citation>
    <scope>NUCLEOTIDE SEQUENCE</scope>
</reference>
<evidence type="ECO:0000313" key="1">
    <source>
        <dbReference type="EMBL" id="KKK82540.1"/>
    </source>
</evidence>
<gene>
    <name evidence="1" type="ORF">LCGC14_2802390</name>
</gene>
<organism evidence="1">
    <name type="scientific">marine sediment metagenome</name>
    <dbReference type="NCBI Taxonomy" id="412755"/>
    <lineage>
        <taxon>unclassified sequences</taxon>
        <taxon>metagenomes</taxon>
        <taxon>ecological metagenomes</taxon>
    </lineage>
</organism>
<protein>
    <submittedName>
        <fullName evidence="1">Uncharacterized protein</fullName>
    </submittedName>
</protein>
<dbReference type="AlphaFoldDB" id="A0A0F8Z990"/>
<name>A0A0F8Z990_9ZZZZ</name>
<accession>A0A0F8Z990</accession>
<proteinExistence type="predicted"/>
<comment type="caution">
    <text evidence="1">The sequence shown here is derived from an EMBL/GenBank/DDBJ whole genome shotgun (WGS) entry which is preliminary data.</text>
</comment>
<sequence length="29" mass="3433">IEDKGWVKRLRFKKEAICELCRAGKLNID</sequence>
<feature type="non-terminal residue" evidence="1">
    <location>
        <position position="1"/>
    </location>
</feature>